<proteinExistence type="predicted"/>
<dbReference type="RefSeq" id="WP_103030578.1">
    <property type="nucleotide sequence ID" value="NZ_JAPHOY010000003.1"/>
</dbReference>
<gene>
    <name evidence="1" type="ORF">A6J39_016180</name>
</gene>
<dbReference type="AlphaFoldDB" id="A0AAX0WW16"/>
<comment type="caution">
    <text evidence="1">The sequence shown here is derived from an EMBL/GenBank/DDBJ whole genome shotgun (WGS) entry which is preliminary data.</text>
</comment>
<name>A0AAX0WW16_9GAMM</name>
<organism evidence="1 2">
    <name type="scientific">Legionella anisa</name>
    <dbReference type="NCBI Taxonomy" id="28082"/>
    <lineage>
        <taxon>Bacteria</taxon>
        <taxon>Pseudomonadati</taxon>
        <taxon>Pseudomonadota</taxon>
        <taxon>Gammaproteobacteria</taxon>
        <taxon>Legionellales</taxon>
        <taxon>Legionellaceae</taxon>
        <taxon>Legionella</taxon>
    </lineage>
</organism>
<accession>A0AAX0WW16</accession>
<sequence>MMYNENHRVKVGDEGTDNFILTDSLRPCQGVIAKLTTGEFSIYHNMLGWEQCEAYLNFVESLEGKIEYIYVLQKDRPINNIKKAPCLAIELTKSLGVEVKRLHVNDHTFVIGDSENNRVILGKNIIYYQAGIYVMSKNLEDTQYDQYKNSYIFLTNTDPFSLFYINELGQKVAMVVDDEDLQNFKQVYTLISIKDESQPLQKVVDDQSLLKPLWEIITSNDGHFHCKDSTYVSTTEMVNSDAVSISTEQAISMNQSLMDLDNDMNGQYETVDGGDRYYPLCRMTIPRELLETYPPKQPEQMISHNPSI</sequence>
<evidence type="ECO:0000313" key="1">
    <source>
        <dbReference type="EMBL" id="PNL62622.1"/>
    </source>
</evidence>
<reference evidence="1" key="1">
    <citation type="submission" date="2017-12" db="EMBL/GenBank/DDBJ databases">
        <title>FDA dAtabase for Regulatory Grade micrObial Sequences (FDA-ARGOS): Supporting development and validation of Infectious Disease Dx tests.</title>
        <authorList>
            <person name="Kerrigan L."/>
            <person name="Tallon L.J."/>
            <person name="Sadzewicz L."/>
            <person name="Sengamalay N."/>
            <person name="Ott S."/>
            <person name="Godinez A."/>
            <person name="Nagaraj S."/>
            <person name="Vavikolanu K."/>
            <person name="Vyas G."/>
            <person name="Nadendla S."/>
            <person name="Aluvathingal J."/>
            <person name="Sichtig H."/>
        </authorList>
    </citation>
    <scope>NUCLEOTIDE SEQUENCE [LARGE SCALE GENOMIC DNA]</scope>
    <source>
        <strain evidence="1">FDAARGOS_200</strain>
    </source>
</reference>
<keyword evidence="2" id="KW-1185">Reference proteome</keyword>
<protein>
    <submittedName>
        <fullName evidence="1">Uncharacterized protein</fullName>
    </submittedName>
</protein>
<evidence type="ECO:0000313" key="2">
    <source>
        <dbReference type="Proteomes" id="UP000192511"/>
    </source>
</evidence>
<dbReference type="Proteomes" id="UP000192511">
    <property type="component" value="Unassembled WGS sequence"/>
</dbReference>
<dbReference type="EMBL" id="NBTX02000004">
    <property type="protein sequence ID" value="PNL62622.1"/>
    <property type="molecule type" value="Genomic_DNA"/>
</dbReference>